<gene>
    <name evidence="2" type="ORF">JCM17846_12700</name>
</gene>
<keyword evidence="3" id="KW-1185">Reference proteome</keyword>
<proteinExistence type="predicted"/>
<evidence type="ECO:0008006" key="4">
    <source>
        <dbReference type="Google" id="ProtNLM"/>
    </source>
</evidence>
<dbReference type="AlphaFoldDB" id="A0A5A7N676"/>
<keyword evidence="1" id="KW-0812">Transmembrane</keyword>
<name>A0A5A7N676_9PROT</name>
<feature type="transmembrane region" description="Helical" evidence="1">
    <location>
        <begin position="9"/>
        <end position="31"/>
    </location>
</feature>
<dbReference type="Gene3D" id="3.30.530.20">
    <property type="match status" value="1"/>
</dbReference>
<reference evidence="2 3" key="1">
    <citation type="submission" date="2019-09" db="EMBL/GenBank/DDBJ databases">
        <title>NBRP : Genome information of microbial organism related human and environment.</title>
        <authorList>
            <person name="Hattori M."/>
            <person name="Oshima K."/>
            <person name="Inaba H."/>
            <person name="Suda W."/>
            <person name="Sakamoto M."/>
            <person name="Iino T."/>
            <person name="Kitahara M."/>
            <person name="Oshida Y."/>
            <person name="Iida T."/>
            <person name="Kudo T."/>
            <person name="Itoh T."/>
            <person name="Ohkuma M."/>
        </authorList>
    </citation>
    <scope>NUCLEOTIDE SEQUENCE [LARGE SCALE GENOMIC DNA]</scope>
    <source>
        <strain evidence="2 3">Q-1</strain>
    </source>
</reference>
<organism evidence="2 3">
    <name type="scientific">Iodidimonas nitroreducens</name>
    <dbReference type="NCBI Taxonomy" id="1236968"/>
    <lineage>
        <taxon>Bacteria</taxon>
        <taxon>Pseudomonadati</taxon>
        <taxon>Pseudomonadota</taxon>
        <taxon>Alphaproteobacteria</taxon>
        <taxon>Iodidimonadales</taxon>
        <taxon>Iodidimonadaceae</taxon>
        <taxon>Iodidimonas</taxon>
    </lineage>
</organism>
<dbReference type="EMBL" id="BKCN01000005">
    <property type="protein sequence ID" value="GER03588.1"/>
    <property type="molecule type" value="Genomic_DNA"/>
</dbReference>
<evidence type="ECO:0000313" key="3">
    <source>
        <dbReference type="Proteomes" id="UP000324996"/>
    </source>
</evidence>
<dbReference type="Proteomes" id="UP000324996">
    <property type="component" value="Unassembled WGS sequence"/>
</dbReference>
<dbReference type="InterPro" id="IPR023393">
    <property type="entry name" value="START-like_dom_sf"/>
</dbReference>
<evidence type="ECO:0000256" key="1">
    <source>
        <dbReference type="SAM" id="Phobius"/>
    </source>
</evidence>
<dbReference type="SUPFAM" id="SSF55961">
    <property type="entry name" value="Bet v1-like"/>
    <property type="match status" value="1"/>
</dbReference>
<keyword evidence="1" id="KW-0472">Membrane</keyword>
<evidence type="ECO:0000313" key="2">
    <source>
        <dbReference type="EMBL" id="GER03588.1"/>
    </source>
</evidence>
<protein>
    <recommendedName>
        <fullName evidence="4">Polyketide cyclase</fullName>
    </recommendedName>
</protein>
<sequence length="183" mass="20455">MHKKEPWEWAILGGLALAGLLILGFFTHAYLKSQWVIEIALDLPAPPEAAFYLLSDPESRVAWQFGVTDIAPLTGEGHAIGATRMIYLRVDGKPIQISETQLIYDRPRLWAVAQEAADAEIEVRAQLQPTPLGSQLIWRETWRYQTPMARLLAPFATGTRKDHLERALDRLADRAAKTEGQGG</sequence>
<dbReference type="InterPro" id="IPR019587">
    <property type="entry name" value="Polyketide_cyclase/dehydratase"/>
</dbReference>
<dbReference type="CDD" id="cd07812">
    <property type="entry name" value="SRPBCC"/>
    <property type="match status" value="1"/>
</dbReference>
<comment type="caution">
    <text evidence="2">The sequence shown here is derived from an EMBL/GenBank/DDBJ whole genome shotgun (WGS) entry which is preliminary data.</text>
</comment>
<accession>A0A5A7N676</accession>
<dbReference type="RefSeq" id="WP_313980051.1">
    <property type="nucleotide sequence ID" value="NZ_BKCN01000005.1"/>
</dbReference>
<keyword evidence="1" id="KW-1133">Transmembrane helix</keyword>
<dbReference type="Pfam" id="PF10604">
    <property type="entry name" value="Polyketide_cyc2"/>
    <property type="match status" value="1"/>
</dbReference>